<evidence type="ECO:0000256" key="7">
    <source>
        <dbReference type="HAMAP-Rule" id="MF_00203"/>
    </source>
</evidence>
<dbReference type="InterPro" id="IPR038476">
    <property type="entry name" value="UvrC_RNase_H_dom_sf"/>
</dbReference>
<dbReference type="InterPro" id="IPR035901">
    <property type="entry name" value="GIY-YIG_endonuc_sf"/>
</dbReference>
<comment type="function">
    <text evidence="7">The UvrABC repair system catalyzes the recognition and processing of DNA lesions. UvrC both incises the 5' and 3' sides of the lesion. The N-terminal half is responsible for the 3' incision and the C-terminal half is responsible for the 5' incision.</text>
</comment>
<evidence type="ECO:0000256" key="4">
    <source>
        <dbReference type="ARBA" id="ARBA00022881"/>
    </source>
</evidence>
<dbReference type="NCBIfam" id="NF001824">
    <property type="entry name" value="PRK00558.1-5"/>
    <property type="match status" value="1"/>
</dbReference>
<comment type="similarity">
    <text evidence="7">Belongs to the UvrC family.</text>
</comment>
<evidence type="ECO:0000256" key="1">
    <source>
        <dbReference type="ARBA" id="ARBA00022490"/>
    </source>
</evidence>
<dbReference type="GO" id="GO:0009432">
    <property type="term" value="P:SOS response"/>
    <property type="evidence" value="ECO:0007669"/>
    <property type="project" value="UniProtKB-UniRule"/>
</dbReference>
<dbReference type="InterPro" id="IPR036876">
    <property type="entry name" value="UVR_dom_sf"/>
</dbReference>
<comment type="subunit">
    <text evidence="7">Interacts with UvrB in an incision complex.</text>
</comment>
<dbReference type="Pfam" id="PF08459">
    <property type="entry name" value="UvrC_RNaseH_dom"/>
    <property type="match status" value="1"/>
</dbReference>
<protein>
    <recommendedName>
        <fullName evidence="7">UvrABC system protein C</fullName>
        <shortName evidence="7">Protein UvrC</shortName>
    </recommendedName>
    <alternativeName>
        <fullName evidence="7">Excinuclease ABC subunit C</fullName>
    </alternativeName>
</protein>
<dbReference type="AlphaFoldDB" id="A0A562SXT5"/>
<feature type="domain" description="UVR" evidence="9">
    <location>
        <begin position="227"/>
        <end position="262"/>
    </location>
</feature>
<dbReference type="SMART" id="SM00278">
    <property type="entry name" value="HhH1"/>
    <property type="match status" value="2"/>
</dbReference>
<dbReference type="InterPro" id="IPR010994">
    <property type="entry name" value="RuvA_2-like"/>
</dbReference>
<feature type="domain" description="GIY-YIG" evidence="10">
    <location>
        <begin position="39"/>
        <end position="117"/>
    </location>
</feature>
<comment type="subcellular location">
    <subcellularLocation>
        <location evidence="7">Cytoplasm</location>
    </subcellularLocation>
</comment>
<feature type="region of interest" description="Disordered" evidence="8">
    <location>
        <begin position="1"/>
        <end position="21"/>
    </location>
</feature>
<dbReference type="RefSeq" id="WP_145344411.1">
    <property type="nucleotide sequence ID" value="NZ_SMLY01000074.1"/>
</dbReference>
<name>A0A562SXT5_9HYPH</name>
<sequence>MSDTTDSHTSPDGDKESADTPAIQKGVDVIIDQVKRLPLGPGVYRMLDEKGDVLYVGKARSLKKRVTSYTRLQGQSNRIMRMIMSTAAMEFVVTNTETEALLLEANLIKRFRPRFNVLLRDDKSFPYILITGDHSSPAIIKHRGARKRKGDYFGPFASAGAVDRTINALQKAFLIRNCTDSYFENRSRPCLLYQIKRCAGPCTNEIDPDDYKGLVAEAKAFLSGRSQLVKKELAAQMEAASEQMEFERAAIYRDRLAALSHVQSHQGINPSNVEEADVFSIYQEGGQSCVQVFFFRTGQNWGNRAYFPKADKTFDESTILSSFLTQFYDDKPAPRQILLSHAVEEQDLLAEALSERMGRKVDVSRPQRGEKKELVDYALNNAKEALGRRLAETSSQARLLKGVAEAFELPAPPRRIEVYDNSHIMGTNAVGGMIVAGMEGFAKGQYRKFNIKSEDLVPGDDYGMMREVLTRRFSRLMKEHARSEDITPEPEERAPDEPEAFAEAEKEEVSAAGSDMPAWPELVLIDGGLGQLNAARDTLKELGVSGVPLVGIAKGPDRDAGREKFFIPGKESFMLPERDPVLYFVQRLRDEAHRFAIGSHRARRKKDIAKNPLDDIPGVGPTRKRALLRHFGTAKAVSKAGLDDLIAVPGISEAVAKVVYNHFHE</sequence>
<keyword evidence="5 7" id="KW-0234">DNA repair</keyword>
<dbReference type="InterPro" id="IPR000305">
    <property type="entry name" value="GIY-YIG_endonuc"/>
</dbReference>
<evidence type="ECO:0000313" key="13">
    <source>
        <dbReference type="Proteomes" id="UP000320593"/>
    </source>
</evidence>
<keyword evidence="1 7" id="KW-0963">Cytoplasm</keyword>
<evidence type="ECO:0000259" key="11">
    <source>
        <dbReference type="PROSITE" id="PS50165"/>
    </source>
</evidence>
<dbReference type="InterPro" id="IPR001943">
    <property type="entry name" value="UVR_dom"/>
</dbReference>
<dbReference type="Pfam" id="PF14520">
    <property type="entry name" value="HHH_5"/>
    <property type="match status" value="1"/>
</dbReference>
<feature type="compositionally biased region" description="Basic and acidic residues" evidence="8">
    <location>
        <begin position="479"/>
        <end position="496"/>
    </location>
</feature>
<evidence type="ECO:0000259" key="9">
    <source>
        <dbReference type="PROSITE" id="PS50151"/>
    </source>
</evidence>
<dbReference type="Gene3D" id="4.10.860.10">
    <property type="entry name" value="UVR domain"/>
    <property type="match status" value="1"/>
</dbReference>
<dbReference type="Gene3D" id="3.30.420.340">
    <property type="entry name" value="UvrC, RNAse H endonuclease domain"/>
    <property type="match status" value="1"/>
</dbReference>
<dbReference type="InterPro" id="IPR003583">
    <property type="entry name" value="Hlx-hairpin-Hlx_DNA-bd_motif"/>
</dbReference>
<keyword evidence="4 7" id="KW-0267">Excision nuclease</keyword>
<dbReference type="HAMAP" id="MF_00203">
    <property type="entry name" value="UvrC"/>
    <property type="match status" value="1"/>
</dbReference>
<dbReference type="FunFam" id="3.40.1440.10:FF:000001">
    <property type="entry name" value="UvrABC system protein C"/>
    <property type="match status" value="1"/>
</dbReference>
<dbReference type="CDD" id="cd10434">
    <property type="entry name" value="GIY-YIG_UvrC_Cho"/>
    <property type="match status" value="1"/>
</dbReference>
<evidence type="ECO:0000256" key="8">
    <source>
        <dbReference type="SAM" id="MobiDB-lite"/>
    </source>
</evidence>
<feature type="domain" description="UvrC family homology region profile" evidence="11">
    <location>
        <begin position="278"/>
        <end position="539"/>
    </location>
</feature>
<organism evidence="12 13">
    <name type="scientific">Roseibium hamelinense</name>
    <dbReference type="NCBI Taxonomy" id="150831"/>
    <lineage>
        <taxon>Bacteria</taxon>
        <taxon>Pseudomonadati</taxon>
        <taxon>Pseudomonadota</taxon>
        <taxon>Alphaproteobacteria</taxon>
        <taxon>Hyphomicrobiales</taxon>
        <taxon>Stappiaceae</taxon>
        <taxon>Roseibium</taxon>
    </lineage>
</organism>
<dbReference type="Pfam" id="PF22920">
    <property type="entry name" value="UvrC_RNaseH"/>
    <property type="match status" value="1"/>
</dbReference>
<dbReference type="PROSITE" id="PS50164">
    <property type="entry name" value="GIY_YIG"/>
    <property type="match status" value="1"/>
</dbReference>
<dbReference type="GO" id="GO:0009380">
    <property type="term" value="C:excinuclease repair complex"/>
    <property type="evidence" value="ECO:0007669"/>
    <property type="project" value="InterPro"/>
</dbReference>
<dbReference type="OrthoDB" id="9804933at2"/>
<dbReference type="GO" id="GO:0006289">
    <property type="term" value="P:nucleotide-excision repair"/>
    <property type="evidence" value="ECO:0007669"/>
    <property type="project" value="UniProtKB-UniRule"/>
</dbReference>
<dbReference type="InterPro" id="IPR050066">
    <property type="entry name" value="UvrABC_protein_C"/>
</dbReference>
<dbReference type="SMART" id="SM00465">
    <property type="entry name" value="GIYc"/>
    <property type="match status" value="1"/>
</dbReference>
<dbReference type="InterPro" id="IPR001162">
    <property type="entry name" value="UvrC_RNase_H_dom"/>
</dbReference>
<dbReference type="Gene3D" id="1.10.150.20">
    <property type="entry name" value="5' to 3' exonuclease, C-terminal subdomain"/>
    <property type="match status" value="1"/>
</dbReference>
<dbReference type="GO" id="GO:0003677">
    <property type="term" value="F:DNA binding"/>
    <property type="evidence" value="ECO:0007669"/>
    <property type="project" value="UniProtKB-UniRule"/>
</dbReference>
<dbReference type="Pfam" id="PF02151">
    <property type="entry name" value="UVR"/>
    <property type="match status" value="1"/>
</dbReference>
<dbReference type="SUPFAM" id="SSF47781">
    <property type="entry name" value="RuvA domain 2-like"/>
    <property type="match status" value="1"/>
</dbReference>
<accession>A0A562SXT5</accession>
<dbReference type="SUPFAM" id="SSF82771">
    <property type="entry name" value="GIY-YIG endonuclease"/>
    <property type="match status" value="1"/>
</dbReference>
<keyword evidence="6 7" id="KW-0742">SOS response</keyword>
<evidence type="ECO:0000256" key="3">
    <source>
        <dbReference type="ARBA" id="ARBA00022769"/>
    </source>
</evidence>
<evidence type="ECO:0000256" key="5">
    <source>
        <dbReference type="ARBA" id="ARBA00023204"/>
    </source>
</evidence>
<dbReference type="InterPro" id="IPR004791">
    <property type="entry name" value="UvrC"/>
</dbReference>
<dbReference type="GO" id="GO:0005737">
    <property type="term" value="C:cytoplasm"/>
    <property type="evidence" value="ECO:0007669"/>
    <property type="project" value="UniProtKB-SubCell"/>
</dbReference>
<comment type="caution">
    <text evidence="12">The sequence shown here is derived from an EMBL/GenBank/DDBJ whole genome shotgun (WGS) entry which is preliminary data.</text>
</comment>
<dbReference type="GO" id="GO:0009381">
    <property type="term" value="F:excinuclease ABC activity"/>
    <property type="evidence" value="ECO:0007669"/>
    <property type="project" value="UniProtKB-UniRule"/>
</dbReference>
<evidence type="ECO:0000313" key="12">
    <source>
        <dbReference type="EMBL" id="TWI86169.1"/>
    </source>
</evidence>
<dbReference type="SUPFAM" id="SSF46600">
    <property type="entry name" value="C-terminal UvrC-binding domain of UvrB"/>
    <property type="match status" value="1"/>
</dbReference>
<dbReference type="PANTHER" id="PTHR30562">
    <property type="entry name" value="UVRC/OXIDOREDUCTASE"/>
    <property type="match status" value="1"/>
</dbReference>
<evidence type="ECO:0000256" key="6">
    <source>
        <dbReference type="ARBA" id="ARBA00023236"/>
    </source>
</evidence>
<evidence type="ECO:0000259" key="10">
    <source>
        <dbReference type="PROSITE" id="PS50164"/>
    </source>
</evidence>
<feature type="region of interest" description="Disordered" evidence="8">
    <location>
        <begin position="479"/>
        <end position="514"/>
    </location>
</feature>
<dbReference type="InterPro" id="IPR047296">
    <property type="entry name" value="GIY-YIG_UvrC_Cho"/>
</dbReference>
<dbReference type="NCBIfam" id="TIGR00194">
    <property type="entry name" value="uvrC"/>
    <property type="match status" value="1"/>
</dbReference>
<dbReference type="Gene3D" id="3.40.1440.10">
    <property type="entry name" value="GIY-YIG endonuclease"/>
    <property type="match status" value="1"/>
</dbReference>
<dbReference type="Proteomes" id="UP000320593">
    <property type="component" value="Unassembled WGS sequence"/>
</dbReference>
<keyword evidence="13" id="KW-1185">Reference proteome</keyword>
<proteinExistence type="inferred from homology"/>
<dbReference type="PANTHER" id="PTHR30562:SF1">
    <property type="entry name" value="UVRABC SYSTEM PROTEIN C"/>
    <property type="match status" value="1"/>
</dbReference>
<reference evidence="12 13" key="1">
    <citation type="submission" date="2019-07" db="EMBL/GenBank/DDBJ databases">
        <title>Genomic Encyclopedia of Archaeal and Bacterial Type Strains, Phase II (KMG-II): from individual species to whole genera.</title>
        <authorList>
            <person name="Goeker M."/>
        </authorList>
    </citation>
    <scope>NUCLEOTIDE SEQUENCE [LARGE SCALE GENOMIC DNA]</scope>
    <source>
        <strain evidence="12 13">ATCC BAA-252</strain>
    </source>
</reference>
<dbReference type="PROSITE" id="PS50165">
    <property type="entry name" value="UVRC"/>
    <property type="match status" value="1"/>
</dbReference>
<dbReference type="EMBL" id="VLLF01000006">
    <property type="protein sequence ID" value="TWI86169.1"/>
    <property type="molecule type" value="Genomic_DNA"/>
</dbReference>
<dbReference type="Pfam" id="PF01541">
    <property type="entry name" value="GIY-YIG"/>
    <property type="match status" value="1"/>
</dbReference>
<keyword evidence="2 7" id="KW-0227">DNA damage</keyword>
<keyword evidence="3 7" id="KW-0228">DNA excision</keyword>
<gene>
    <name evidence="7" type="primary">uvrC</name>
    <name evidence="12" type="ORF">JM93_02877</name>
</gene>
<evidence type="ECO:0000256" key="2">
    <source>
        <dbReference type="ARBA" id="ARBA00022763"/>
    </source>
</evidence>
<dbReference type="PROSITE" id="PS50151">
    <property type="entry name" value="UVR"/>
    <property type="match status" value="1"/>
</dbReference>
<feature type="compositionally biased region" description="Basic and acidic residues" evidence="8">
    <location>
        <begin position="1"/>
        <end position="18"/>
    </location>
</feature>